<dbReference type="Gene3D" id="3.40.630.30">
    <property type="match status" value="1"/>
</dbReference>
<protein>
    <submittedName>
        <fullName evidence="4">Ribosomal protein S18 acetylase RimI-like enzyme</fullName>
    </submittedName>
</protein>
<dbReference type="Pfam" id="PF00583">
    <property type="entry name" value="Acetyltransf_1"/>
    <property type="match status" value="1"/>
</dbReference>
<evidence type="ECO:0000313" key="4">
    <source>
        <dbReference type="EMBL" id="RED15965.1"/>
    </source>
</evidence>
<dbReference type="PANTHER" id="PTHR43877:SF2">
    <property type="entry name" value="AMINOALKYLPHOSPHONATE N-ACETYLTRANSFERASE-RELATED"/>
    <property type="match status" value="1"/>
</dbReference>
<dbReference type="GO" id="GO:0005840">
    <property type="term" value="C:ribosome"/>
    <property type="evidence" value="ECO:0007669"/>
    <property type="project" value="UniProtKB-KW"/>
</dbReference>
<evidence type="ECO:0000259" key="3">
    <source>
        <dbReference type="PROSITE" id="PS51186"/>
    </source>
</evidence>
<dbReference type="RefSeq" id="WP_116235421.1">
    <property type="nucleotide sequence ID" value="NZ_QRDP01000004.1"/>
</dbReference>
<proteinExistence type="predicted"/>
<keyword evidence="2" id="KW-0012">Acyltransferase</keyword>
<keyword evidence="4" id="KW-0689">Ribosomal protein</keyword>
<dbReference type="OrthoDB" id="1431064at2"/>
<comment type="caution">
    <text evidence="4">The sequence shown here is derived from an EMBL/GenBank/DDBJ whole genome shotgun (WGS) entry which is preliminary data.</text>
</comment>
<dbReference type="InterPro" id="IPR000182">
    <property type="entry name" value="GNAT_dom"/>
</dbReference>
<organism evidence="4 5">
    <name type="scientific">Parasphingopyxis lamellibrachiae</name>
    <dbReference type="NCBI Taxonomy" id="680125"/>
    <lineage>
        <taxon>Bacteria</taxon>
        <taxon>Pseudomonadati</taxon>
        <taxon>Pseudomonadota</taxon>
        <taxon>Alphaproteobacteria</taxon>
        <taxon>Sphingomonadales</taxon>
        <taxon>Sphingomonadaceae</taxon>
        <taxon>Parasphingopyxis</taxon>
    </lineage>
</organism>
<evidence type="ECO:0000313" key="5">
    <source>
        <dbReference type="Proteomes" id="UP000256310"/>
    </source>
</evidence>
<dbReference type="CDD" id="cd04301">
    <property type="entry name" value="NAT_SF"/>
    <property type="match status" value="1"/>
</dbReference>
<keyword evidence="5" id="KW-1185">Reference proteome</keyword>
<evidence type="ECO:0000256" key="1">
    <source>
        <dbReference type="ARBA" id="ARBA00022679"/>
    </source>
</evidence>
<dbReference type="PANTHER" id="PTHR43877">
    <property type="entry name" value="AMINOALKYLPHOSPHONATE N-ACETYLTRANSFERASE-RELATED-RELATED"/>
    <property type="match status" value="1"/>
</dbReference>
<dbReference type="Proteomes" id="UP000256310">
    <property type="component" value="Unassembled WGS sequence"/>
</dbReference>
<dbReference type="InterPro" id="IPR016181">
    <property type="entry name" value="Acyl_CoA_acyltransferase"/>
</dbReference>
<dbReference type="GO" id="GO:0016747">
    <property type="term" value="F:acyltransferase activity, transferring groups other than amino-acyl groups"/>
    <property type="evidence" value="ECO:0007669"/>
    <property type="project" value="InterPro"/>
</dbReference>
<dbReference type="AlphaFoldDB" id="A0A3D9FDR2"/>
<dbReference type="SUPFAM" id="SSF55729">
    <property type="entry name" value="Acyl-CoA N-acyltransferases (Nat)"/>
    <property type="match status" value="1"/>
</dbReference>
<sequence>MLVRPFETSDRKAFADLNLAWIEEGFTVEQSDREQLNDPEKSIIALGGRIIIAEIDGEVCGCGAVLPAHIQPFAGKYYVEIVKMAAKAGMRGHGIGGAIMARLIDEARAMKADGIWIETAEKLTAANRLYRSSGFRELASEEFWPTPYSRCNTQLLLEF</sequence>
<accession>A0A3D9FDR2</accession>
<keyword evidence="1" id="KW-0808">Transferase</keyword>
<feature type="domain" description="N-acetyltransferase" evidence="3">
    <location>
        <begin position="1"/>
        <end position="159"/>
    </location>
</feature>
<evidence type="ECO:0000256" key="2">
    <source>
        <dbReference type="ARBA" id="ARBA00023315"/>
    </source>
</evidence>
<keyword evidence="4" id="KW-0687">Ribonucleoprotein</keyword>
<dbReference type="PROSITE" id="PS51186">
    <property type="entry name" value="GNAT"/>
    <property type="match status" value="1"/>
</dbReference>
<gene>
    <name evidence="4" type="ORF">DFR46_0974</name>
</gene>
<reference evidence="4 5" key="1">
    <citation type="submission" date="2018-07" db="EMBL/GenBank/DDBJ databases">
        <title>Genomic Encyclopedia of Type Strains, Phase IV (KMG-IV): sequencing the most valuable type-strain genomes for metagenomic binning, comparative biology and taxonomic classification.</title>
        <authorList>
            <person name="Goeker M."/>
        </authorList>
    </citation>
    <scope>NUCLEOTIDE SEQUENCE [LARGE SCALE GENOMIC DNA]</scope>
    <source>
        <strain evidence="4 5">DSM 26725</strain>
    </source>
</reference>
<dbReference type="EMBL" id="QRDP01000004">
    <property type="protein sequence ID" value="RED15965.1"/>
    <property type="molecule type" value="Genomic_DNA"/>
</dbReference>
<dbReference type="InterPro" id="IPR050832">
    <property type="entry name" value="Bact_Acetyltransf"/>
</dbReference>
<name>A0A3D9FDR2_9SPHN</name>